<reference evidence="12 14" key="2">
    <citation type="journal article" date="2013" name="Nature">
        <title>Insights into bilaterian evolution from three spiralian genomes.</title>
        <authorList>
            <person name="Simakov O."/>
            <person name="Marletaz F."/>
            <person name="Cho S.J."/>
            <person name="Edsinger-Gonzales E."/>
            <person name="Havlak P."/>
            <person name="Hellsten U."/>
            <person name="Kuo D.H."/>
            <person name="Larsson T."/>
            <person name="Lv J."/>
            <person name="Arendt D."/>
            <person name="Savage R."/>
            <person name="Osoegawa K."/>
            <person name="de Jong P."/>
            <person name="Grimwood J."/>
            <person name="Chapman J.A."/>
            <person name="Shapiro H."/>
            <person name="Aerts A."/>
            <person name="Otillar R.P."/>
            <person name="Terry A.Y."/>
            <person name="Boore J.L."/>
            <person name="Grigoriev I.V."/>
            <person name="Lindberg D.R."/>
            <person name="Seaver E.C."/>
            <person name="Weisblat D.A."/>
            <person name="Putnam N.H."/>
            <person name="Rokhsar D.S."/>
        </authorList>
    </citation>
    <scope>NUCLEOTIDE SEQUENCE</scope>
    <source>
        <strain evidence="12 14">I ESC-2004</strain>
    </source>
</reference>
<dbReference type="PANTHER" id="PTHR14605:SF1">
    <property type="entry name" value="TRANSMEMBRANE PROTEIN 231"/>
    <property type="match status" value="1"/>
</dbReference>
<evidence type="ECO:0000313" key="13">
    <source>
        <dbReference type="EnsemblMetazoa" id="CapteP136151"/>
    </source>
</evidence>
<name>R7VG10_CAPTE</name>
<dbReference type="STRING" id="283909.R7VG10"/>
<organism evidence="12">
    <name type="scientific">Capitella teleta</name>
    <name type="common">Polychaete worm</name>
    <dbReference type="NCBI Taxonomy" id="283909"/>
    <lineage>
        <taxon>Eukaryota</taxon>
        <taxon>Metazoa</taxon>
        <taxon>Spiralia</taxon>
        <taxon>Lophotrochozoa</taxon>
        <taxon>Annelida</taxon>
        <taxon>Polychaeta</taxon>
        <taxon>Sedentaria</taxon>
        <taxon>Scolecida</taxon>
        <taxon>Capitellidae</taxon>
        <taxon>Capitella</taxon>
    </lineage>
</organism>
<dbReference type="Pfam" id="PF10149">
    <property type="entry name" value="TM231"/>
    <property type="match status" value="1"/>
</dbReference>
<comment type="similarity">
    <text evidence="2">Belongs to the TMEM231 family.</text>
</comment>
<dbReference type="GO" id="GO:0035869">
    <property type="term" value="C:ciliary transition zone"/>
    <property type="evidence" value="ECO:0007669"/>
    <property type="project" value="TreeGrafter"/>
</dbReference>
<comment type="subcellular location">
    <subcellularLocation>
        <location evidence="1">Cell projection</location>
        <location evidence="1">Cilium membrane</location>
        <topology evidence="1">Multi-pass membrane protein</topology>
    </subcellularLocation>
</comment>
<proteinExistence type="inferred from homology"/>
<evidence type="ECO:0000256" key="2">
    <source>
        <dbReference type="ARBA" id="ARBA00009082"/>
    </source>
</evidence>
<reference evidence="14" key="1">
    <citation type="submission" date="2012-12" db="EMBL/GenBank/DDBJ databases">
        <authorList>
            <person name="Hellsten U."/>
            <person name="Grimwood J."/>
            <person name="Chapman J.A."/>
            <person name="Shapiro H."/>
            <person name="Aerts A."/>
            <person name="Otillar R.P."/>
            <person name="Terry A.Y."/>
            <person name="Boore J.L."/>
            <person name="Simakov O."/>
            <person name="Marletaz F."/>
            <person name="Cho S.-J."/>
            <person name="Edsinger-Gonzales E."/>
            <person name="Havlak P."/>
            <person name="Kuo D.-H."/>
            <person name="Larsson T."/>
            <person name="Lv J."/>
            <person name="Arendt D."/>
            <person name="Savage R."/>
            <person name="Osoegawa K."/>
            <person name="de Jong P."/>
            <person name="Lindberg D.R."/>
            <person name="Seaver E.C."/>
            <person name="Weisblat D.A."/>
            <person name="Putnam N.H."/>
            <person name="Grigoriev I.V."/>
            <person name="Rokhsar D.S."/>
        </authorList>
    </citation>
    <scope>NUCLEOTIDE SEQUENCE</scope>
    <source>
        <strain evidence="14">I ESC-2004</strain>
    </source>
</reference>
<gene>
    <name evidence="12" type="ORF">CAPTEDRAFT_136151</name>
</gene>
<evidence type="ECO:0000313" key="14">
    <source>
        <dbReference type="Proteomes" id="UP000014760"/>
    </source>
</evidence>
<dbReference type="GO" id="GO:0060271">
    <property type="term" value="P:cilium assembly"/>
    <property type="evidence" value="ECO:0007669"/>
    <property type="project" value="TreeGrafter"/>
</dbReference>
<sequence>FSSSGFWKKIESFSEQPDVNFKYEMLLILDTSLDGDYVTWSTYQNYNQLQMEKLRVPVVKAKESDVNGDGRNDELDLSIQMPLLDAEKVYGVKLILIYDYLLTVRFIP</sequence>
<dbReference type="OrthoDB" id="426438at2759"/>
<feature type="non-terminal residue" evidence="12">
    <location>
        <position position="1"/>
    </location>
</feature>
<comment type="function">
    <text evidence="11">Transmembrane component of the tectonic-like complex, a complex localized at the transition zone of primary cilia and acting as a barrier that prevents diffusion of transmembrane proteins between the cilia and plasma membranes. Required for ciliogenesis and sonic hedgehog/SHH signaling.</text>
</comment>
<evidence type="ECO:0000256" key="7">
    <source>
        <dbReference type="ARBA" id="ARBA00023069"/>
    </source>
</evidence>
<evidence type="ECO:0000256" key="11">
    <source>
        <dbReference type="ARBA" id="ARBA00024803"/>
    </source>
</evidence>
<evidence type="ECO:0000256" key="10">
    <source>
        <dbReference type="ARBA" id="ARBA00023273"/>
    </source>
</evidence>
<protein>
    <recommendedName>
        <fullName evidence="3">Transmembrane protein 231</fullName>
    </recommendedName>
</protein>
<dbReference type="EnsemblMetazoa" id="CapteT136151">
    <property type="protein sequence ID" value="CapteP136151"/>
    <property type="gene ID" value="CapteG136151"/>
</dbReference>
<evidence type="ECO:0000313" key="12">
    <source>
        <dbReference type="EMBL" id="ELU17778.1"/>
    </source>
</evidence>
<evidence type="ECO:0000256" key="6">
    <source>
        <dbReference type="ARBA" id="ARBA00022989"/>
    </source>
</evidence>
<keyword evidence="6" id="KW-1133">Transmembrane helix</keyword>
<keyword evidence="9" id="KW-0325">Glycoprotein</keyword>
<dbReference type="GO" id="GO:0060170">
    <property type="term" value="C:ciliary membrane"/>
    <property type="evidence" value="ECO:0007669"/>
    <property type="project" value="UniProtKB-SubCell"/>
</dbReference>
<evidence type="ECO:0000256" key="8">
    <source>
        <dbReference type="ARBA" id="ARBA00023136"/>
    </source>
</evidence>
<reference evidence="13" key="3">
    <citation type="submission" date="2015-06" db="UniProtKB">
        <authorList>
            <consortium name="EnsemblMetazoa"/>
        </authorList>
    </citation>
    <scope>IDENTIFICATION</scope>
</reference>
<dbReference type="EMBL" id="AMQN01016679">
    <property type="status" value="NOT_ANNOTATED_CDS"/>
    <property type="molecule type" value="Genomic_DNA"/>
</dbReference>
<dbReference type="GO" id="GO:0032880">
    <property type="term" value="P:regulation of protein localization"/>
    <property type="evidence" value="ECO:0007669"/>
    <property type="project" value="TreeGrafter"/>
</dbReference>
<accession>R7VG10</accession>
<evidence type="ECO:0000256" key="5">
    <source>
        <dbReference type="ARBA" id="ARBA00022692"/>
    </source>
</evidence>
<keyword evidence="4" id="KW-1003">Cell membrane</keyword>
<dbReference type="AlphaFoldDB" id="R7VG10"/>
<dbReference type="EMBL" id="KB292310">
    <property type="protein sequence ID" value="ELU17778.1"/>
    <property type="molecule type" value="Genomic_DNA"/>
</dbReference>
<evidence type="ECO:0000256" key="9">
    <source>
        <dbReference type="ARBA" id="ARBA00023180"/>
    </source>
</evidence>
<dbReference type="Proteomes" id="UP000014760">
    <property type="component" value="Unassembled WGS sequence"/>
</dbReference>
<evidence type="ECO:0000256" key="4">
    <source>
        <dbReference type="ARBA" id="ARBA00022475"/>
    </source>
</evidence>
<dbReference type="InterPro" id="IPR019306">
    <property type="entry name" value="TMEM231"/>
</dbReference>
<keyword evidence="8" id="KW-0472">Membrane</keyword>
<dbReference type="PANTHER" id="PTHR14605">
    <property type="entry name" value="CHST5 PROTEIN"/>
    <property type="match status" value="1"/>
</dbReference>
<keyword evidence="7" id="KW-0969">Cilium</keyword>
<evidence type="ECO:0000256" key="1">
    <source>
        <dbReference type="ARBA" id="ARBA00004272"/>
    </source>
</evidence>
<keyword evidence="5" id="KW-0812">Transmembrane</keyword>
<evidence type="ECO:0000256" key="3">
    <source>
        <dbReference type="ARBA" id="ARBA00015087"/>
    </source>
</evidence>
<dbReference type="HOGENOM" id="CLU_2203496_0_0_1"/>
<keyword evidence="14" id="KW-1185">Reference proteome</keyword>
<keyword evidence="10" id="KW-0966">Cell projection</keyword>